<protein>
    <submittedName>
        <fullName evidence="2">Uncharacterized protein</fullName>
    </submittedName>
</protein>
<dbReference type="EMBL" id="JALLPB020000617">
    <property type="protein sequence ID" value="KAL3807545.1"/>
    <property type="molecule type" value="Genomic_DNA"/>
</dbReference>
<feature type="region of interest" description="Disordered" evidence="1">
    <location>
        <begin position="102"/>
        <end position="121"/>
    </location>
</feature>
<evidence type="ECO:0000313" key="3">
    <source>
        <dbReference type="Proteomes" id="UP001530377"/>
    </source>
</evidence>
<sequence length="434" mass="49689">MNGKRIIMNNDHDFRPEYKSNKLLTPSERMAKKKLRNELKFHRRVNKLQTRIRHAIVRNDPVVQRSAMDELGDLLSGGGGGCHYSDGSGGLNCQRLQRIDTPSYRSASRPSNVNDDHDDNDRERAALDGVLSVFRRLLSYVDDIDKERIRSERMNQIEKSRDLLWNMTKGTQSKFMFRDISALRGYARRKFHGRAALIIKSMNKLSPTSLEMAACSFNLRMDCNELQVLEDQRVIMTLCWGKLRDVERVCSLGCGPGNDAVGMISFLKHFFEGKGPVECVYMLDYYINEWRGAILDDLVDILVPEFAIRVDCEGCDVTNTMDDDTVERCMDSDIFLLSYLLTETRNNWDRFLVQLVDLARVGALFYFAEPTPWQLHRLMRICADGRSSSAASDMNYSSLSRLRFVWLDSSMHLPNMQKLDGRNGGPAILLGVKV</sequence>
<dbReference type="AlphaFoldDB" id="A0ABD3R3Y7"/>
<evidence type="ECO:0000313" key="2">
    <source>
        <dbReference type="EMBL" id="KAL3807545.1"/>
    </source>
</evidence>
<name>A0ABD3R3Y7_9STRA</name>
<accession>A0ABD3R3Y7</accession>
<comment type="caution">
    <text evidence="2">The sequence shown here is derived from an EMBL/GenBank/DDBJ whole genome shotgun (WGS) entry which is preliminary data.</text>
</comment>
<keyword evidence="3" id="KW-1185">Reference proteome</keyword>
<dbReference type="Proteomes" id="UP001530377">
    <property type="component" value="Unassembled WGS sequence"/>
</dbReference>
<feature type="compositionally biased region" description="Polar residues" evidence="1">
    <location>
        <begin position="103"/>
        <end position="113"/>
    </location>
</feature>
<organism evidence="2 3">
    <name type="scientific">Cyclostephanos tholiformis</name>
    <dbReference type="NCBI Taxonomy" id="382380"/>
    <lineage>
        <taxon>Eukaryota</taxon>
        <taxon>Sar</taxon>
        <taxon>Stramenopiles</taxon>
        <taxon>Ochrophyta</taxon>
        <taxon>Bacillariophyta</taxon>
        <taxon>Coscinodiscophyceae</taxon>
        <taxon>Thalassiosirophycidae</taxon>
        <taxon>Stephanodiscales</taxon>
        <taxon>Stephanodiscaceae</taxon>
        <taxon>Cyclostephanos</taxon>
    </lineage>
</organism>
<proteinExistence type="predicted"/>
<reference evidence="2 3" key="1">
    <citation type="submission" date="2024-10" db="EMBL/GenBank/DDBJ databases">
        <title>Updated reference genomes for cyclostephanoid diatoms.</title>
        <authorList>
            <person name="Roberts W.R."/>
            <person name="Alverson A.J."/>
        </authorList>
    </citation>
    <scope>NUCLEOTIDE SEQUENCE [LARGE SCALE GENOMIC DNA]</scope>
    <source>
        <strain evidence="2 3">AJA228-03</strain>
    </source>
</reference>
<gene>
    <name evidence="2" type="ORF">ACHAXA_001129</name>
</gene>
<evidence type="ECO:0000256" key="1">
    <source>
        <dbReference type="SAM" id="MobiDB-lite"/>
    </source>
</evidence>